<feature type="signal peptide" evidence="5">
    <location>
        <begin position="1"/>
        <end position="24"/>
    </location>
</feature>
<dbReference type="PROSITE" id="PS51257">
    <property type="entry name" value="PROKAR_LIPOPROTEIN"/>
    <property type="match status" value="1"/>
</dbReference>
<evidence type="ECO:0000259" key="6">
    <source>
        <dbReference type="SMART" id="SM00062"/>
    </source>
</evidence>
<dbReference type="InterPro" id="IPR015168">
    <property type="entry name" value="SsuA/THI5"/>
</dbReference>
<evidence type="ECO:0000256" key="2">
    <source>
        <dbReference type="ARBA" id="ARBA00010742"/>
    </source>
</evidence>
<evidence type="ECO:0000256" key="1">
    <source>
        <dbReference type="ARBA" id="ARBA00004418"/>
    </source>
</evidence>
<dbReference type="Gene3D" id="3.40.190.10">
    <property type="entry name" value="Periplasmic binding protein-like II"/>
    <property type="match status" value="2"/>
</dbReference>
<dbReference type="SUPFAM" id="SSF53850">
    <property type="entry name" value="Periplasmic binding protein-like II"/>
    <property type="match status" value="1"/>
</dbReference>
<dbReference type="NCBIfam" id="TIGR01728">
    <property type="entry name" value="SsuA_fam"/>
    <property type="match status" value="1"/>
</dbReference>
<evidence type="ECO:0000256" key="4">
    <source>
        <dbReference type="ARBA" id="ARBA00022729"/>
    </source>
</evidence>
<name>A0A6M0T228_CLOBO</name>
<dbReference type="PANTHER" id="PTHR30024:SF47">
    <property type="entry name" value="TAURINE-BINDING PERIPLASMIC PROTEIN"/>
    <property type="match status" value="1"/>
</dbReference>
<dbReference type="GO" id="GO:0042597">
    <property type="term" value="C:periplasmic space"/>
    <property type="evidence" value="ECO:0007669"/>
    <property type="project" value="UniProtKB-SubCell"/>
</dbReference>
<dbReference type="GO" id="GO:0016020">
    <property type="term" value="C:membrane"/>
    <property type="evidence" value="ECO:0007669"/>
    <property type="project" value="InterPro"/>
</dbReference>
<accession>A0A6M0T228</accession>
<keyword evidence="4 5" id="KW-0732">Signal</keyword>
<dbReference type="AlphaFoldDB" id="A0A6M0T228"/>
<feature type="chain" id="PRO_5026895940" evidence="5">
    <location>
        <begin position="25"/>
        <end position="320"/>
    </location>
</feature>
<comment type="subcellular location">
    <subcellularLocation>
        <location evidence="1">Periplasm</location>
    </subcellularLocation>
</comment>
<dbReference type="PANTHER" id="PTHR30024">
    <property type="entry name" value="ALIPHATIC SULFONATES-BINDING PROTEIN-RELATED"/>
    <property type="match status" value="1"/>
</dbReference>
<evidence type="ECO:0000256" key="3">
    <source>
        <dbReference type="ARBA" id="ARBA00022448"/>
    </source>
</evidence>
<evidence type="ECO:0000313" key="8">
    <source>
        <dbReference type="Proteomes" id="UP000473089"/>
    </source>
</evidence>
<dbReference type="GO" id="GO:0042626">
    <property type="term" value="F:ATPase-coupled transmembrane transporter activity"/>
    <property type="evidence" value="ECO:0007669"/>
    <property type="project" value="InterPro"/>
</dbReference>
<dbReference type="InterPro" id="IPR001638">
    <property type="entry name" value="Solute-binding_3/MltF_N"/>
</dbReference>
<dbReference type="InterPro" id="IPR010067">
    <property type="entry name" value="ABC_SsuA_sub-bd"/>
</dbReference>
<dbReference type="Proteomes" id="UP000473089">
    <property type="component" value="Unassembled WGS sequence"/>
</dbReference>
<comment type="caution">
    <text evidence="7">The sequence shown here is derived from an EMBL/GenBank/DDBJ whole genome shotgun (WGS) entry which is preliminary data.</text>
</comment>
<dbReference type="CDD" id="cd01008">
    <property type="entry name" value="PBP2_NrtA_SsuA_CpmA_like"/>
    <property type="match status" value="1"/>
</dbReference>
<comment type="similarity">
    <text evidence="2">Belongs to the bacterial solute-binding protein SsuA/TauA family.</text>
</comment>
<gene>
    <name evidence="7" type="ORF">EXM42_15900</name>
</gene>
<keyword evidence="3" id="KW-0813">Transport</keyword>
<dbReference type="Pfam" id="PF09084">
    <property type="entry name" value="NMT1"/>
    <property type="match status" value="1"/>
</dbReference>
<dbReference type="SMART" id="SM00062">
    <property type="entry name" value="PBPb"/>
    <property type="match status" value="1"/>
</dbReference>
<protein>
    <submittedName>
        <fullName evidence="7">Aliphatic sulfonate ABC transporter substrate-binding protein</fullName>
    </submittedName>
</protein>
<proteinExistence type="inferred from homology"/>
<evidence type="ECO:0000313" key="7">
    <source>
        <dbReference type="EMBL" id="NFA61816.1"/>
    </source>
</evidence>
<sequence>MKKILSLCMTLLITASMFIGCSSANKKEEGKKDNSKEINLTYVKAPLNVPSILEKEQKSFDKSFEKENIKINWHEITAGPEQTQALASGDLQILHALGGTSAILAGANGVGLKIIGVYSRAPKAFMIISNNPNIKTAKDLKGKKVAGPKGTVLHQLLVGALEKEGLTSKDVDFINMGIPEAFAALNNKNVDAALLAGPVALKAIKNGGKVVANGEGIVDGTIVTAVSRDFLNKHKDLVDKFEATHKETLKYMKEHEEEALKVVSKEVGLTIEETKAMYKWYDFDMTIKDKDIKELEKTQDFMIKNGLQDKKVDIQKLINK</sequence>
<dbReference type="EMBL" id="SGJP01000042">
    <property type="protein sequence ID" value="NFA61816.1"/>
    <property type="molecule type" value="Genomic_DNA"/>
</dbReference>
<organism evidence="7 8">
    <name type="scientific">Clostridium botulinum</name>
    <dbReference type="NCBI Taxonomy" id="1491"/>
    <lineage>
        <taxon>Bacteria</taxon>
        <taxon>Bacillati</taxon>
        <taxon>Bacillota</taxon>
        <taxon>Clostridia</taxon>
        <taxon>Eubacteriales</taxon>
        <taxon>Clostridiaceae</taxon>
        <taxon>Clostridium</taxon>
    </lineage>
</organism>
<feature type="domain" description="Solute-binding protein family 3/N-terminal" evidence="6">
    <location>
        <begin position="37"/>
        <end position="255"/>
    </location>
</feature>
<reference evidence="7 8" key="1">
    <citation type="submission" date="2019-02" db="EMBL/GenBank/DDBJ databases">
        <title>Genome sequencing of Clostridium botulinum clinical isolates.</title>
        <authorList>
            <person name="Brunt J."/>
            <person name="Van Vliet A.H.M."/>
            <person name="Stringer S.C."/>
            <person name="Grant K.A."/>
            <person name="Carter A.C."/>
            <person name="Peck M.W."/>
        </authorList>
    </citation>
    <scope>NUCLEOTIDE SEQUENCE [LARGE SCALE GENOMIC DNA]</scope>
    <source>
        <strain evidence="7 8">R1125/03</strain>
    </source>
</reference>
<evidence type="ECO:0000256" key="5">
    <source>
        <dbReference type="SAM" id="SignalP"/>
    </source>
</evidence>